<feature type="compositionally biased region" description="Low complexity" evidence="1">
    <location>
        <begin position="76"/>
        <end position="105"/>
    </location>
</feature>
<accession>A0A8J4BSJ0</accession>
<feature type="signal peptide" evidence="2">
    <location>
        <begin position="1"/>
        <end position="28"/>
    </location>
</feature>
<comment type="caution">
    <text evidence="3">The sequence shown here is derived from an EMBL/GenBank/DDBJ whole genome shotgun (WGS) entry which is preliminary data.</text>
</comment>
<evidence type="ECO:0000256" key="1">
    <source>
        <dbReference type="SAM" id="MobiDB-lite"/>
    </source>
</evidence>
<evidence type="ECO:0000313" key="3">
    <source>
        <dbReference type="EMBL" id="GIL64583.1"/>
    </source>
</evidence>
<dbReference type="Proteomes" id="UP000747399">
    <property type="component" value="Unassembled WGS sequence"/>
</dbReference>
<dbReference type="EMBL" id="BNCO01000067">
    <property type="protein sequence ID" value="GIL64583.1"/>
    <property type="molecule type" value="Genomic_DNA"/>
</dbReference>
<evidence type="ECO:0000313" key="4">
    <source>
        <dbReference type="Proteomes" id="UP000747399"/>
    </source>
</evidence>
<reference evidence="3" key="1">
    <citation type="journal article" date="2021" name="Proc. Natl. Acad. Sci. U.S.A.">
        <title>Three genomes in the algal genus Volvox reveal the fate of a haploid sex-determining region after a transition to homothallism.</title>
        <authorList>
            <person name="Yamamoto K."/>
            <person name="Hamaji T."/>
            <person name="Kawai-Toyooka H."/>
            <person name="Matsuzaki R."/>
            <person name="Takahashi F."/>
            <person name="Nishimura Y."/>
            <person name="Kawachi M."/>
            <person name="Noguchi H."/>
            <person name="Minakuchi Y."/>
            <person name="Umen J.G."/>
            <person name="Toyoda A."/>
            <person name="Nozaki H."/>
        </authorList>
    </citation>
    <scope>NUCLEOTIDE SEQUENCE</scope>
    <source>
        <strain evidence="3">NIES-3780</strain>
    </source>
</reference>
<evidence type="ECO:0000256" key="2">
    <source>
        <dbReference type="SAM" id="SignalP"/>
    </source>
</evidence>
<dbReference type="AlphaFoldDB" id="A0A8J4BSJ0"/>
<gene>
    <name evidence="3" type="ORF">Vafri_18474</name>
</gene>
<protein>
    <submittedName>
        <fullName evidence="3">Uncharacterized protein</fullName>
    </submittedName>
</protein>
<proteinExistence type="predicted"/>
<feature type="chain" id="PRO_5035320605" evidence="2">
    <location>
        <begin position="29"/>
        <end position="466"/>
    </location>
</feature>
<organism evidence="3 4">
    <name type="scientific">Volvox africanus</name>
    <dbReference type="NCBI Taxonomy" id="51714"/>
    <lineage>
        <taxon>Eukaryota</taxon>
        <taxon>Viridiplantae</taxon>
        <taxon>Chlorophyta</taxon>
        <taxon>core chlorophytes</taxon>
        <taxon>Chlorophyceae</taxon>
        <taxon>CS clade</taxon>
        <taxon>Chlamydomonadales</taxon>
        <taxon>Volvocaceae</taxon>
        <taxon>Volvox</taxon>
    </lineage>
</organism>
<sequence length="466" mass="50495">MHQRLAPSRTGSCALLSFWACALLGVSATLDTAHASGLKVTIFNDVPAHFEVLAGAVDTVRTHLRTVPEIVWMTPSQNSCSSSDSSRNRSSGIRGRQTTTGRQRSPPFGLLPWLGDAPDNPSWHSFHLCASPNAPSAPKQMQPVLNWGPIDILICISPELDKDTVCHAAARVLRPSLLVALVHRADLIGKGSRFLTDPPAPLHLLALGPHVANTVRARLHNSFPVRWAPLVAAFNPISPCNSRECLRGFAIQGTLRRWSSSKGSGLIRNFSGLWPQLLQPGSAAINLTVLGKGQRRDLEIPASLNHRVKFFSGLPYPDFWQTIYNSYALVPAFGNNQYLKTRISSTVLASLTTCVPMIATREILDVYTFFKEDHVFVQRPGEREVDVMARVIALDDAAIFARRRALCQLRQALGQQAAAMLREALQDVSGSSSAGSSSARTTTVAVAPVHGQGCWLGPGGCNGEPE</sequence>
<keyword evidence="2" id="KW-0732">Signal</keyword>
<feature type="region of interest" description="Disordered" evidence="1">
    <location>
        <begin position="76"/>
        <end position="106"/>
    </location>
</feature>
<keyword evidence="4" id="KW-1185">Reference proteome</keyword>
<name>A0A8J4BSJ0_9CHLO</name>